<evidence type="ECO:0000313" key="4">
    <source>
        <dbReference type="Proteomes" id="UP000233786"/>
    </source>
</evidence>
<feature type="domain" description="DUF397" evidence="2">
    <location>
        <begin position="10"/>
        <end position="62"/>
    </location>
</feature>
<accession>A0A2N3XSN1</accession>
<dbReference type="EMBL" id="PJNB01000001">
    <property type="protein sequence ID" value="PKW13697.1"/>
    <property type="molecule type" value="Genomic_DNA"/>
</dbReference>
<organism evidence="3 4">
    <name type="scientific">Saccharopolyspora spinosa</name>
    <dbReference type="NCBI Taxonomy" id="60894"/>
    <lineage>
        <taxon>Bacteria</taxon>
        <taxon>Bacillati</taxon>
        <taxon>Actinomycetota</taxon>
        <taxon>Actinomycetes</taxon>
        <taxon>Pseudonocardiales</taxon>
        <taxon>Pseudonocardiaceae</taxon>
        <taxon>Saccharopolyspora</taxon>
    </lineage>
</organism>
<comment type="caution">
    <text evidence="3">The sequence shown here is derived from an EMBL/GenBank/DDBJ whole genome shotgun (WGS) entry which is preliminary data.</text>
</comment>
<dbReference type="Proteomes" id="UP000233786">
    <property type="component" value="Unassembled WGS sequence"/>
</dbReference>
<dbReference type="Pfam" id="PF04149">
    <property type="entry name" value="DUF397"/>
    <property type="match status" value="1"/>
</dbReference>
<protein>
    <submittedName>
        <fullName evidence="3">Uncharacterized protein DUF397</fullName>
    </submittedName>
</protein>
<evidence type="ECO:0000313" key="3">
    <source>
        <dbReference type="EMBL" id="PKW13697.1"/>
    </source>
</evidence>
<reference evidence="3" key="1">
    <citation type="submission" date="2017-12" db="EMBL/GenBank/DDBJ databases">
        <title>Sequencing the genomes of 1000 Actinobacteria strains.</title>
        <authorList>
            <person name="Klenk H.-P."/>
        </authorList>
    </citation>
    <scope>NUCLEOTIDE SEQUENCE [LARGE SCALE GENOMIC DNA]</scope>
    <source>
        <strain evidence="3">DSM 44228</strain>
    </source>
</reference>
<dbReference type="InterPro" id="IPR007278">
    <property type="entry name" value="DUF397"/>
</dbReference>
<feature type="region of interest" description="Disordered" evidence="1">
    <location>
        <begin position="1"/>
        <end position="23"/>
    </location>
</feature>
<dbReference type="STRING" id="994479.GCA_000194155_03968"/>
<dbReference type="AlphaFoldDB" id="A0A2N3XSN1"/>
<dbReference type="RefSeq" id="WP_010307665.1">
    <property type="nucleotide sequence ID" value="NZ_CP061007.1"/>
</dbReference>
<keyword evidence="4" id="KW-1185">Reference proteome</keyword>
<name>A0A2N3XSN1_SACSN</name>
<evidence type="ECO:0000259" key="2">
    <source>
        <dbReference type="Pfam" id="PF04149"/>
    </source>
</evidence>
<sequence length="68" mass="7264">MRAPDLGPVTWRKSSRSSGNDNCVEIGEAPAARGVRDSKLGEASPILTFSRRTWSTFVTAVKAGELDG</sequence>
<proteinExistence type="predicted"/>
<evidence type="ECO:0000256" key="1">
    <source>
        <dbReference type="SAM" id="MobiDB-lite"/>
    </source>
</evidence>
<gene>
    <name evidence="3" type="ORF">A8926_1249</name>
</gene>